<dbReference type="EMBL" id="CP151406">
    <property type="protein sequence ID" value="WZJ22366.1"/>
    <property type="molecule type" value="Genomic_DNA"/>
</dbReference>
<keyword evidence="2 5" id="KW-0812">Transmembrane</keyword>
<feature type="transmembrane region" description="Helical" evidence="5">
    <location>
        <begin position="464"/>
        <end position="484"/>
    </location>
</feature>
<organism evidence="6 7">
    <name type="scientific">Azonexus hydrophilus</name>
    <dbReference type="NCBI Taxonomy" id="418702"/>
    <lineage>
        <taxon>Bacteria</taxon>
        <taxon>Pseudomonadati</taxon>
        <taxon>Pseudomonadota</taxon>
        <taxon>Betaproteobacteria</taxon>
        <taxon>Rhodocyclales</taxon>
        <taxon>Azonexaceae</taxon>
        <taxon>Azonexus</taxon>
    </lineage>
</organism>
<gene>
    <name evidence="6" type="ORF">AADV58_04215</name>
</gene>
<dbReference type="InterPro" id="IPR023271">
    <property type="entry name" value="Aquaporin-like"/>
</dbReference>
<name>A0ABZ2XIF5_9RHOO</name>
<comment type="subcellular location">
    <subcellularLocation>
        <location evidence="1">Membrane</location>
        <topology evidence="1">Multi-pass membrane protein</topology>
    </subcellularLocation>
</comment>
<proteinExistence type="predicted"/>
<feature type="transmembrane region" description="Helical" evidence="5">
    <location>
        <begin position="394"/>
        <end position="416"/>
    </location>
</feature>
<feature type="transmembrane region" description="Helical" evidence="5">
    <location>
        <begin position="572"/>
        <end position="592"/>
    </location>
</feature>
<feature type="transmembrane region" description="Helical" evidence="5">
    <location>
        <begin position="619"/>
        <end position="643"/>
    </location>
</feature>
<dbReference type="Proteomes" id="UP001479520">
    <property type="component" value="Chromosome"/>
</dbReference>
<dbReference type="Gene3D" id="1.20.1080.10">
    <property type="entry name" value="Glycerol uptake facilitator protein"/>
    <property type="match status" value="1"/>
</dbReference>
<evidence type="ECO:0000256" key="3">
    <source>
        <dbReference type="ARBA" id="ARBA00022989"/>
    </source>
</evidence>
<evidence type="ECO:0000256" key="2">
    <source>
        <dbReference type="ARBA" id="ARBA00022692"/>
    </source>
</evidence>
<feature type="transmembrane region" description="Helical" evidence="5">
    <location>
        <begin position="504"/>
        <end position="526"/>
    </location>
</feature>
<dbReference type="InterPro" id="IPR011385">
    <property type="entry name" value="Site-sp_rcmbase"/>
</dbReference>
<dbReference type="Pfam" id="PF10136">
    <property type="entry name" value="SpecificRecomb"/>
    <property type="match status" value="1"/>
</dbReference>
<evidence type="ECO:0000256" key="1">
    <source>
        <dbReference type="ARBA" id="ARBA00004141"/>
    </source>
</evidence>
<dbReference type="RefSeq" id="WP_341744165.1">
    <property type="nucleotide sequence ID" value="NZ_CP151406.1"/>
</dbReference>
<dbReference type="PIRSF" id="PIRSF015380">
    <property type="entry name" value="Site-sp_rcmb"/>
    <property type="match status" value="1"/>
</dbReference>
<evidence type="ECO:0000256" key="4">
    <source>
        <dbReference type="ARBA" id="ARBA00023136"/>
    </source>
</evidence>
<keyword evidence="7" id="KW-1185">Reference proteome</keyword>
<accession>A0ABZ2XIF5</accession>
<protein>
    <submittedName>
        <fullName evidence="6">Site-specific recombinase</fullName>
    </submittedName>
</protein>
<evidence type="ECO:0000313" key="7">
    <source>
        <dbReference type="Proteomes" id="UP001479520"/>
    </source>
</evidence>
<feature type="transmembrane region" description="Helical" evidence="5">
    <location>
        <begin position="366"/>
        <end position="388"/>
    </location>
</feature>
<reference evidence="6 7" key="1">
    <citation type="submission" date="2024-04" db="EMBL/GenBank/DDBJ databases">
        <title>Dissimilatory iodate-reducing microorganisms contribute to the enrichment of iodine in groundwater.</title>
        <authorList>
            <person name="Jiang Z."/>
        </authorList>
    </citation>
    <scope>NUCLEOTIDE SEQUENCE [LARGE SCALE GENOMIC DNA]</scope>
    <source>
        <strain evidence="6 7">NCP973</strain>
    </source>
</reference>
<sequence length="688" mass="76418">MKTLIRRLTRYFGDFRPTGDQRLLAALEDFRNPEACELELLRRLIAALRPEDTNDDQSNRRYALMLERLEDDAALRAGFRHHVIHFVGSRRLLSFFTDSGILPGTGFFSEWWRILGNRLLPEVPDERRMKDCLHLIFSDRDDWRWLEAVPAELAHRFWEILAPPETFREMDRRGVQEQMLDALLLLAHRVSGLGLEGELMRASPNLEDDSPRFVALSAEALEFVRGFRAGLDGDDSRFDNGDQLLVIVDQCQDTLNRIRKRALTIGTSLHLSYILTRSEQSLQRITELTRILTAGLRNAPHEVAIRDWTIFAREVFLAENRRHSLRHYMQQLSGVLAVRVTENAARSGEHYICETRTDYHRMWRSAAGAGILIGIMALLKIKAAALGAPLFVEAFLFSMIYGLGFVTIFLLGFTVATKQPAMTAQTLAGLLDGLKPNRQADLERIADVAAAVSRSQLAAIGGNVMVALPVAILVSLAAAFLFGGPPVDTAKAAHLMADLDPLSWAVPHAAIAGFYLFLSGLISGYFDNRAAYANIGPRIARLGWLQRLAGKDRAVRAGDYIENHLGGIMGNFLFGCMLGSTGMIGTLLGLPLDIRHIAFSSANLGYAFGGFEFAMAWQALLWGALGVALIGLTNLGVSFALALRTAMGARRIAFAHWGPLLAALGRRFRQQPRSFLLPPEEPRENGGH</sequence>
<evidence type="ECO:0000313" key="6">
    <source>
        <dbReference type="EMBL" id="WZJ22366.1"/>
    </source>
</evidence>
<evidence type="ECO:0000256" key="5">
    <source>
        <dbReference type="SAM" id="Phobius"/>
    </source>
</evidence>
<keyword evidence="4 5" id="KW-0472">Membrane</keyword>
<keyword evidence="3 5" id="KW-1133">Transmembrane helix</keyword>